<keyword evidence="3" id="KW-0862">Zinc</keyword>
<evidence type="ECO:0000256" key="2">
    <source>
        <dbReference type="ARBA" id="ARBA00022723"/>
    </source>
</evidence>
<proteinExistence type="inferred from homology"/>
<dbReference type="PANTHER" id="PTHR33337">
    <property type="entry name" value="GFA DOMAIN-CONTAINING PROTEIN"/>
    <property type="match status" value="1"/>
</dbReference>
<dbReference type="SUPFAM" id="SSF51316">
    <property type="entry name" value="Mss4-like"/>
    <property type="match status" value="2"/>
</dbReference>
<feature type="compositionally biased region" description="Polar residues" evidence="5">
    <location>
        <begin position="138"/>
        <end position="149"/>
    </location>
</feature>
<evidence type="ECO:0000313" key="7">
    <source>
        <dbReference type="EMBL" id="KAK0633771.1"/>
    </source>
</evidence>
<dbReference type="EMBL" id="JAULSU010000001">
    <property type="protein sequence ID" value="KAK0633771.1"/>
    <property type="molecule type" value="Genomic_DNA"/>
</dbReference>
<dbReference type="PROSITE" id="PS51891">
    <property type="entry name" value="CENP_V_GFA"/>
    <property type="match status" value="1"/>
</dbReference>
<dbReference type="GO" id="GO:0016846">
    <property type="term" value="F:carbon-sulfur lyase activity"/>
    <property type="evidence" value="ECO:0007669"/>
    <property type="project" value="InterPro"/>
</dbReference>
<evidence type="ECO:0000256" key="1">
    <source>
        <dbReference type="ARBA" id="ARBA00005495"/>
    </source>
</evidence>
<feature type="domain" description="CENP-V/GFA" evidence="6">
    <location>
        <begin position="2"/>
        <end position="106"/>
    </location>
</feature>
<feature type="region of interest" description="Disordered" evidence="5">
    <location>
        <begin position="123"/>
        <end position="149"/>
    </location>
</feature>
<dbReference type="GO" id="GO:0046872">
    <property type="term" value="F:metal ion binding"/>
    <property type="evidence" value="ECO:0007669"/>
    <property type="project" value="UniProtKB-KW"/>
</dbReference>
<comment type="similarity">
    <text evidence="1">Belongs to the Gfa family.</text>
</comment>
<evidence type="ECO:0000259" key="6">
    <source>
        <dbReference type="PROSITE" id="PS51891"/>
    </source>
</evidence>
<dbReference type="InterPro" id="IPR011057">
    <property type="entry name" value="Mss4-like_sf"/>
</dbReference>
<protein>
    <submittedName>
        <fullName evidence="7">Mss4-like protein</fullName>
    </submittedName>
</protein>
<accession>A0AA40CCI2</accession>
<dbReference type="Pfam" id="PF04828">
    <property type="entry name" value="GFA"/>
    <property type="match status" value="1"/>
</dbReference>
<organism evidence="7 8">
    <name type="scientific">Immersiella caudata</name>
    <dbReference type="NCBI Taxonomy" id="314043"/>
    <lineage>
        <taxon>Eukaryota</taxon>
        <taxon>Fungi</taxon>
        <taxon>Dikarya</taxon>
        <taxon>Ascomycota</taxon>
        <taxon>Pezizomycotina</taxon>
        <taxon>Sordariomycetes</taxon>
        <taxon>Sordariomycetidae</taxon>
        <taxon>Sordariales</taxon>
        <taxon>Lasiosphaeriaceae</taxon>
        <taxon>Immersiella</taxon>
    </lineage>
</organism>
<keyword evidence="2" id="KW-0479">Metal-binding</keyword>
<dbReference type="Gene3D" id="3.90.1590.10">
    <property type="entry name" value="glutathione-dependent formaldehyde- activating enzyme (gfa)"/>
    <property type="match status" value="1"/>
</dbReference>
<keyword evidence="4" id="KW-0456">Lyase</keyword>
<dbReference type="Proteomes" id="UP001175000">
    <property type="component" value="Unassembled WGS sequence"/>
</dbReference>
<evidence type="ECO:0000256" key="5">
    <source>
        <dbReference type="SAM" id="MobiDB-lite"/>
    </source>
</evidence>
<dbReference type="InterPro" id="IPR006913">
    <property type="entry name" value="CENP-V/GFA"/>
</dbReference>
<gene>
    <name evidence="7" type="ORF">B0T14DRAFT_417652</name>
</gene>
<feature type="compositionally biased region" description="Low complexity" evidence="5">
    <location>
        <begin position="123"/>
        <end position="137"/>
    </location>
</feature>
<evidence type="ECO:0000256" key="4">
    <source>
        <dbReference type="ARBA" id="ARBA00023239"/>
    </source>
</evidence>
<dbReference type="Gene3D" id="2.170.150.70">
    <property type="match status" value="1"/>
</dbReference>
<reference evidence="7" key="1">
    <citation type="submission" date="2023-06" db="EMBL/GenBank/DDBJ databases">
        <title>Genome-scale phylogeny and comparative genomics of the fungal order Sordariales.</title>
        <authorList>
            <consortium name="Lawrence Berkeley National Laboratory"/>
            <person name="Hensen N."/>
            <person name="Bonometti L."/>
            <person name="Westerberg I."/>
            <person name="Brannstrom I.O."/>
            <person name="Guillou S."/>
            <person name="Cros-Aarteil S."/>
            <person name="Calhoun S."/>
            <person name="Haridas S."/>
            <person name="Kuo A."/>
            <person name="Mondo S."/>
            <person name="Pangilinan J."/>
            <person name="Riley R."/>
            <person name="Labutti K."/>
            <person name="Andreopoulos B."/>
            <person name="Lipzen A."/>
            <person name="Chen C."/>
            <person name="Yanf M."/>
            <person name="Daum C."/>
            <person name="Ng V."/>
            <person name="Clum A."/>
            <person name="Steindorff A."/>
            <person name="Ohm R."/>
            <person name="Martin F."/>
            <person name="Silar P."/>
            <person name="Natvig D."/>
            <person name="Lalanne C."/>
            <person name="Gautier V."/>
            <person name="Ament-Velasquez S.L."/>
            <person name="Kruys A."/>
            <person name="Hutchinson M.I."/>
            <person name="Powell A.J."/>
            <person name="Barry K."/>
            <person name="Miller A.N."/>
            <person name="Grigoriev I.V."/>
            <person name="Debuchy R."/>
            <person name="Gladieux P."/>
            <person name="Thoren M.H."/>
            <person name="Johannesson H."/>
        </authorList>
    </citation>
    <scope>NUCLEOTIDE SEQUENCE</scope>
    <source>
        <strain evidence="7">CBS 606.72</strain>
    </source>
</reference>
<sequence>MITISCLCGAAQQTVFPPPHHPHSWPTVNFCHCDSCRYLSGQLYTTYTPITQPSLAGLTIYSSSGTSTRYFCSTCGCHIFRYSQANGWEIATGAITSSPPLNNPPEIQHQHIPSDGGLSIWLPKSSPSSTHPKPSLPQSTPSNSSPTLSASCHCSRITFTITRPSRESTLPHSNYADLLIPYRDNPPSTLHTETDEELSQYKYLAGTCACRSCRLASGFEIQTWTFVPRVNMLMNIPSWAGNGSSSDADAAKMTLPLDFSALPQGLLKSYRSSAAAVREFCPTCGATVFWHDFERPDLIDVSVGLLRCPSGARAEPFLHWWTDRTSFSEESRAGRSGGIADWAEHLINNLEAGMRDA</sequence>
<dbReference type="PANTHER" id="PTHR33337:SF32">
    <property type="entry name" value="DUF636 DOMAIN PROTEIN (AFU_ORTHOLOGUE AFUA_7G04120)"/>
    <property type="match status" value="1"/>
</dbReference>
<name>A0AA40CCI2_9PEZI</name>
<comment type="caution">
    <text evidence="7">The sequence shown here is derived from an EMBL/GenBank/DDBJ whole genome shotgun (WGS) entry which is preliminary data.</text>
</comment>
<evidence type="ECO:0000256" key="3">
    <source>
        <dbReference type="ARBA" id="ARBA00022833"/>
    </source>
</evidence>
<keyword evidence="8" id="KW-1185">Reference proteome</keyword>
<dbReference type="AlphaFoldDB" id="A0AA40CCI2"/>
<evidence type="ECO:0000313" key="8">
    <source>
        <dbReference type="Proteomes" id="UP001175000"/>
    </source>
</evidence>